<proteinExistence type="predicted"/>
<comment type="caution">
    <text evidence="2">The sequence shown here is derived from an EMBL/GenBank/DDBJ whole genome shotgun (WGS) entry which is preliminary data.</text>
</comment>
<protein>
    <recommendedName>
        <fullName evidence="4">Kinetochore protein mis13</fullName>
    </recommendedName>
</protein>
<dbReference type="GO" id="GO:0051301">
    <property type="term" value="P:cell division"/>
    <property type="evidence" value="ECO:0007669"/>
    <property type="project" value="InterPro"/>
</dbReference>
<keyword evidence="3" id="KW-1185">Reference proteome</keyword>
<dbReference type="GO" id="GO:0007059">
    <property type="term" value="P:chromosome segregation"/>
    <property type="evidence" value="ECO:0007669"/>
    <property type="project" value="InterPro"/>
</dbReference>
<evidence type="ECO:0000256" key="1">
    <source>
        <dbReference type="SAM" id="MobiDB-lite"/>
    </source>
</evidence>
<feature type="compositionally biased region" description="Polar residues" evidence="1">
    <location>
        <begin position="367"/>
        <end position="378"/>
    </location>
</feature>
<evidence type="ECO:0000313" key="2">
    <source>
        <dbReference type="EMBL" id="KAF2432479.1"/>
    </source>
</evidence>
<dbReference type="PANTHER" id="PTHR14778">
    <property type="entry name" value="KINETOCHORE-ASSOCIATED PROTEIN DSN1 HOMOLOG"/>
    <property type="match status" value="1"/>
</dbReference>
<dbReference type="Pfam" id="PF08202">
    <property type="entry name" value="MIS13"/>
    <property type="match status" value="1"/>
</dbReference>
<feature type="region of interest" description="Disordered" evidence="1">
    <location>
        <begin position="360"/>
        <end position="383"/>
    </location>
</feature>
<feature type="compositionally biased region" description="Polar residues" evidence="1">
    <location>
        <begin position="1"/>
        <end position="21"/>
    </location>
</feature>
<organism evidence="2 3">
    <name type="scientific">Tothia fuscella</name>
    <dbReference type="NCBI Taxonomy" id="1048955"/>
    <lineage>
        <taxon>Eukaryota</taxon>
        <taxon>Fungi</taxon>
        <taxon>Dikarya</taxon>
        <taxon>Ascomycota</taxon>
        <taxon>Pezizomycotina</taxon>
        <taxon>Dothideomycetes</taxon>
        <taxon>Pleosporomycetidae</taxon>
        <taxon>Venturiales</taxon>
        <taxon>Cylindrosympodiaceae</taxon>
        <taxon>Tothia</taxon>
    </lineage>
</organism>
<feature type="region of interest" description="Disordered" evidence="1">
    <location>
        <begin position="1"/>
        <end position="242"/>
    </location>
</feature>
<name>A0A9P4NWH4_9PEZI</name>
<dbReference type="Proteomes" id="UP000800235">
    <property type="component" value="Unassembled WGS sequence"/>
</dbReference>
<dbReference type="OrthoDB" id="3364649at2759"/>
<evidence type="ECO:0008006" key="4">
    <source>
        <dbReference type="Google" id="ProtNLM"/>
    </source>
</evidence>
<feature type="compositionally biased region" description="Basic and acidic residues" evidence="1">
    <location>
        <begin position="158"/>
        <end position="172"/>
    </location>
</feature>
<evidence type="ECO:0000313" key="3">
    <source>
        <dbReference type="Proteomes" id="UP000800235"/>
    </source>
</evidence>
<sequence>MTTLYSRSPLQLLSMSTSQRPATRRKTRHTFDDEEEPPAKKSKIDNAANANGVSKTAPAKSNGAAKKRSKTAYDEDADGFQFTRKTRSAKPAAQPEAATSSEAPPAAARSKRKKDSFVVSPAVEEETGQKRRRSKRLSAENEPKAASQPEPKPKRKRKSDEPKPAQVERESSPRSGGGSLSVAKKHDGTKIALPFADTPVIKRNKEMREKSKSKHRRSSTGLRGRRASSLIDSGTSNAVPHADVDSRDFYKHIEQSLPEPRRMKQLLTWNGTRMLPEKVNGGAGDASETFAVDGARHMMEELLKDWANKSEMSDWFHREDVQGSTAVVKNPNPHNERMAAKVKELEEDVRRLQEEKKTWEALRKDNSATAEPTSSNTSDEIDSSLLYPEQAKILATLQTSSHPDSADISARLQKISVSLEPQVDLFADGIHKISQYRQQAERVADKILSSTATRLEKRDREAREASGTTGVGAREVLSALGGALSDQR</sequence>
<dbReference type="PANTHER" id="PTHR14778:SF2">
    <property type="entry name" value="KINETOCHORE-ASSOCIATED PROTEIN DSN1 HOMOLOG"/>
    <property type="match status" value="1"/>
</dbReference>
<feature type="compositionally biased region" description="Low complexity" evidence="1">
    <location>
        <begin position="91"/>
        <end position="108"/>
    </location>
</feature>
<dbReference type="GO" id="GO:0000444">
    <property type="term" value="C:MIS12/MIND type complex"/>
    <property type="evidence" value="ECO:0007669"/>
    <property type="project" value="InterPro"/>
</dbReference>
<reference evidence="2" key="1">
    <citation type="journal article" date="2020" name="Stud. Mycol.">
        <title>101 Dothideomycetes genomes: a test case for predicting lifestyles and emergence of pathogens.</title>
        <authorList>
            <person name="Haridas S."/>
            <person name="Albert R."/>
            <person name="Binder M."/>
            <person name="Bloem J."/>
            <person name="Labutti K."/>
            <person name="Salamov A."/>
            <person name="Andreopoulos B."/>
            <person name="Baker S."/>
            <person name="Barry K."/>
            <person name="Bills G."/>
            <person name="Bluhm B."/>
            <person name="Cannon C."/>
            <person name="Castanera R."/>
            <person name="Culley D."/>
            <person name="Daum C."/>
            <person name="Ezra D."/>
            <person name="Gonzalez J."/>
            <person name="Henrissat B."/>
            <person name="Kuo A."/>
            <person name="Liang C."/>
            <person name="Lipzen A."/>
            <person name="Lutzoni F."/>
            <person name="Magnuson J."/>
            <person name="Mondo S."/>
            <person name="Nolan M."/>
            <person name="Ohm R."/>
            <person name="Pangilinan J."/>
            <person name="Park H.-J."/>
            <person name="Ramirez L."/>
            <person name="Alfaro M."/>
            <person name="Sun H."/>
            <person name="Tritt A."/>
            <person name="Yoshinaga Y."/>
            <person name="Zwiers L.-H."/>
            <person name="Turgeon B."/>
            <person name="Goodwin S."/>
            <person name="Spatafora J."/>
            <person name="Crous P."/>
            <person name="Grigoriev I."/>
        </authorList>
    </citation>
    <scope>NUCLEOTIDE SEQUENCE</scope>
    <source>
        <strain evidence="2">CBS 130266</strain>
    </source>
</reference>
<gene>
    <name evidence="2" type="ORF">EJ08DRAFT_609293</name>
</gene>
<dbReference type="AlphaFoldDB" id="A0A9P4NWH4"/>
<feature type="compositionally biased region" description="Basic residues" evidence="1">
    <location>
        <begin position="211"/>
        <end position="226"/>
    </location>
</feature>
<accession>A0A9P4NWH4</accession>
<dbReference type="InterPro" id="IPR013218">
    <property type="entry name" value="Dsn1/Mis13"/>
</dbReference>
<dbReference type="EMBL" id="MU007026">
    <property type="protein sequence ID" value="KAF2432479.1"/>
    <property type="molecule type" value="Genomic_DNA"/>
</dbReference>